<dbReference type="Pfam" id="PF13581">
    <property type="entry name" value="HATPase_c_2"/>
    <property type="match status" value="1"/>
</dbReference>
<keyword evidence="2" id="KW-0547">Nucleotide-binding</keyword>
<dbReference type="CDD" id="cd16936">
    <property type="entry name" value="HATPase_RsbW-like"/>
    <property type="match status" value="1"/>
</dbReference>
<accession>A0A937W0C9</accession>
<evidence type="ECO:0000259" key="1">
    <source>
        <dbReference type="Pfam" id="PF13581"/>
    </source>
</evidence>
<evidence type="ECO:0000313" key="2">
    <source>
        <dbReference type="EMBL" id="MBM3224524.1"/>
    </source>
</evidence>
<keyword evidence="2" id="KW-0067">ATP-binding</keyword>
<evidence type="ECO:0000313" key="3">
    <source>
        <dbReference type="Proteomes" id="UP000712673"/>
    </source>
</evidence>
<proteinExistence type="predicted"/>
<dbReference type="Gene3D" id="3.30.565.10">
    <property type="entry name" value="Histidine kinase-like ATPase, C-terminal domain"/>
    <property type="match status" value="1"/>
</dbReference>
<name>A0A937W0C9_UNCTE</name>
<gene>
    <name evidence="2" type="ORF">FJZ47_12080</name>
</gene>
<comment type="caution">
    <text evidence="2">The sequence shown here is derived from an EMBL/GenBank/DDBJ whole genome shotgun (WGS) entry which is preliminary data.</text>
</comment>
<sequence>MCILYTDDVTAYHIDLCLSEALHNIIEHAYRYETTHDIAIHFFIDQQGCSLSIMDYGQPMHVAQQHYVNQTTRCEAETEASHGQALSERGRGLLIIKQVMDEVSYITCSGQNTLTIQKRF</sequence>
<dbReference type="InterPro" id="IPR003594">
    <property type="entry name" value="HATPase_dom"/>
</dbReference>
<dbReference type="AlphaFoldDB" id="A0A937W0C9"/>
<reference evidence="2" key="1">
    <citation type="submission" date="2019-03" db="EMBL/GenBank/DDBJ databases">
        <title>Lake Tanganyika Metagenome-Assembled Genomes (MAGs).</title>
        <authorList>
            <person name="Tran P."/>
        </authorList>
    </citation>
    <scope>NUCLEOTIDE SEQUENCE</scope>
    <source>
        <strain evidence="2">K_DeepCast_65m_m2_066</strain>
    </source>
</reference>
<dbReference type="SUPFAM" id="SSF55874">
    <property type="entry name" value="ATPase domain of HSP90 chaperone/DNA topoisomerase II/histidine kinase"/>
    <property type="match status" value="1"/>
</dbReference>
<dbReference type="GO" id="GO:0005524">
    <property type="term" value="F:ATP binding"/>
    <property type="evidence" value="ECO:0007669"/>
    <property type="project" value="UniProtKB-KW"/>
</dbReference>
<dbReference type="InterPro" id="IPR036890">
    <property type="entry name" value="HATPase_C_sf"/>
</dbReference>
<dbReference type="EMBL" id="VGLS01000346">
    <property type="protein sequence ID" value="MBM3224524.1"/>
    <property type="molecule type" value="Genomic_DNA"/>
</dbReference>
<organism evidence="2 3">
    <name type="scientific">Tectimicrobiota bacterium</name>
    <dbReference type="NCBI Taxonomy" id="2528274"/>
    <lineage>
        <taxon>Bacteria</taxon>
        <taxon>Pseudomonadati</taxon>
        <taxon>Nitrospinota/Tectimicrobiota group</taxon>
        <taxon>Candidatus Tectimicrobiota</taxon>
    </lineage>
</organism>
<protein>
    <submittedName>
        <fullName evidence="2">ATP-binding protein</fullName>
    </submittedName>
</protein>
<feature type="domain" description="Histidine kinase/HSP90-like ATPase" evidence="1">
    <location>
        <begin position="8"/>
        <end position="118"/>
    </location>
</feature>
<dbReference type="Proteomes" id="UP000712673">
    <property type="component" value="Unassembled WGS sequence"/>
</dbReference>